<evidence type="ECO:0000313" key="2">
    <source>
        <dbReference type="EMBL" id="CVK99841.1"/>
    </source>
</evidence>
<proteinExistence type="predicted"/>
<feature type="region of interest" description="Disordered" evidence="1">
    <location>
        <begin position="1"/>
        <end position="22"/>
    </location>
</feature>
<name>A0A1L7TX58_FUSMA</name>
<evidence type="ECO:0000313" key="3">
    <source>
        <dbReference type="Proteomes" id="UP000184255"/>
    </source>
</evidence>
<dbReference type="EMBL" id="FCQH01000010">
    <property type="protein sequence ID" value="CVK99841.1"/>
    <property type="molecule type" value="Genomic_DNA"/>
</dbReference>
<accession>A0A1L7TX58</accession>
<feature type="compositionally biased region" description="Basic and acidic residues" evidence="1">
    <location>
        <begin position="31"/>
        <end position="40"/>
    </location>
</feature>
<comment type="caution">
    <text evidence="2">The sequence shown here is derived from an EMBL/GenBank/DDBJ whole genome shotgun (WGS) entry which is preliminary data.</text>
</comment>
<protein>
    <submittedName>
        <fullName evidence="2">Uncharacterized protein</fullName>
    </submittedName>
</protein>
<reference evidence="3" key="1">
    <citation type="journal article" date="2016" name="Genome Biol. Evol.">
        <title>Comparative 'omics' of the Fusarium fujikuroi species complex highlights differences in genetic potential and metabolite synthesis.</title>
        <authorList>
            <person name="Niehaus E.-M."/>
            <person name="Muensterkoetter M."/>
            <person name="Proctor R.H."/>
            <person name="Brown D.W."/>
            <person name="Sharon A."/>
            <person name="Idan Y."/>
            <person name="Oren-Young L."/>
            <person name="Sieber C.M."/>
            <person name="Novak O."/>
            <person name="Pencik A."/>
            <person name="Tarkowska D."/>
            <person name="Hromadova K."/>
            <person name="Freeman S."/>
            <person name="Maymon M."/>
            <person name="Elazar M."/>
            <person name="Youssef S.A."/>
            <person name="El-Shabrawy E.S.M."/>
            <person name="Shalaby A.B.A."/>
            <person name="Houterman P."/>
            <person name="Brock N.L."/>
            <person name="Burkhardt I."/>
            <person name="Tsavkelova E.A."/>
            <person name="Dickschat J.S."/>
            <person name="Galuszka P."/>
            <person name="Gueldener U."/>
            <person name="Tudzynski B."/>
        </authorList>
    </citation>
    <scope>NUCLEOTIDE SEQUENCE [LARGE SCALE GENOMIC DNA]</scope>
    <source>
        <strain evidence="3">MRC7560</strain>
    </source>
</reference>
<organism evidence="2 3">
    <name type="scientific">Fusarium mangiferae</name>
    <name type="common">Mango malformation disease fungus</name>
    <dbReference type="NCBI Taxonomy" id="192010"/>
    <lineage>
        <taxon>Eukaryota</taxon>
        <taxon>Fungi</taxon>
        <taxon>Dikarya</taxon>
        <taxon>Ascomycota</taxon>
        <taxon>Pezizomycotina</taxon>
        <taxon>Sordariomycetes</taxon>
        <taxon>Hypocreomycetidae</taxon>
        <taxon>Hypocreales</taxon>
        <taxon>Nectriaceae</taxon>
        <taxon>Fusarium</taxon>
        <taxon>Fusarium fujikuroi species complex</taxon>
    </lineage>
</organism>
<dbReference type="VEuPathDB" id="FungiDB:FMAN_16182"/>
<dbReference type="Proteomes" id="UP000184255">
    <property type="component" value="Unassembled WGS sequence"/>
</dbReference>
<keyword evidence="3" id="KW-1185">Reference proteome</keyword>
<evidence type="ECO:0000256" key="1">
    <source>
        <dbReference type="SAM" id="MobiDB-lite"/>
    </source>
</evidence>
<dbReference type="GeneID" id="65094974"/>
<dbReference type="RefSeq" id="XP_041686053.1">
    <property type="nucleotide sequence ID" value="XM_041820143.1"/>
</dbReference>
<feature type="region of interest" description="Disordered" evidence="1">
    <location>
        <begin position="30"/>
        <end position="49"/>
    </location>
</feature>
<dbReference type="AlphaFoldDB" id="A0A1L7TX58"/>
<sequence length="187" mass="21469">MSSSQNPFEDPGHGAHATGIRGMLRALSVRQQEKNQEKRAARQRQQNWTLPDSGDCKNWSLEEIQQEYEILLKKYKENTRDQNYLVNASITNKKEITNAGNVANQCREWVHDCKKTLQSLEESLRLVINKKEAQAAIAKACKHPEPENVHLAMKEISDADKRITALQTQIRGYVDALRQWLDKEPGF</sequence>
<gene>
    <name evidence="2" type="ORF">FMAN_16182</name>
</gene>